<sequence>MTDITNHLQTITKNIEAAASKANRGPHTVHLLAVSKTRPPEDILEAAEAGQLAFGENYEQEAVSKIESIRQSRPDLKLEWHFIGPIQSNKTRSIAEHFDWVHSVDREKIARRLSEQRPENLPPLNVCLQVNISKEKTKSGVLPEEVSVLAKAVSAMPNLRLRGLMAIPEPESDPVKQREPFSAMKTLFDQLVQSGYDLDTLSMGMSDDMETAIQEGATTVRIGTAIFGKRSYPDKQ</sequence>
<comment type="cofactor">
    <cofactor evidence="3">
        <name>pyridoxal 5'-phosphate</name>
        <dbReference type="ChEBI" id="CHEBI:597326"/>
    </cofactor>
</comment>
<dbReference type="SUPFAM" id="SSF51419">
    <property type="entry name" value="PLP-binding barrel"/>
    <property type="match status" value="1"/>
</dbReference>
<comment type="similarity">
    <text evidence="2 4">Belongs to the pyridoxal phosphate-binding protein YggS/PROSC family.</text>
</comment>
<dbReference type="PROSITE" id="PS01211">
    <property type="entry name" value="UPF0001"/>
    <property type="match status" value="1"/>
</dbReference>
<dbReference type="PANTHER" id="PTHR10146">
    <property type="entry name" value="PROLINE SYNTHETASE CO-TRANSCRIBED BACTERIAL HOMOLOG PROTEIN"/>
    <property type="match status" value="1"/>
</dbReference>
<dbReference type="eggNOG" id="COG0325">
    <property type="taxonomic scope" value="Bacteria"/>
</dbReference>
<dbReference type="OrthoDB" id="9804072at2"/>
<dbReference type="GO" id="GO:0030170">
    <property type="term" value="F:pyridoxal phosphate binding"/>
    <property type="evidence" value="ECO:0007669"/>
    <property type="project" value="UniProtKB-UniRule"/>
</dbReference>
<dbReference type="GeneID" id="77134134"/>
<evidence type="ECO:0000313" key="6">
    <source>
        <dbReference type="EMBL" id="EEO30832.1"/>
    </source>
</evidence>
<keyword evidence="1 2" id="KW-0663">Pyridoxal phosphate</keyword>
<dbReference type="HAMAP" id="MF_02087">
    <property type="entry name" value="PLP_homeostasis"/>
    <property type="match status" value="1"/>
</dbReference>
<comment type="function">
    <text evidence="2">Pyridoxal 5'-phosphate (PLP)-binding protein, which is involved in PLP homeostasis.</text>
</comment>
<dbReference type="STRING" id="847.BRW83_0226"/>
<accession>C3XCA6</accession>
<dbReference type="InterPro" id="IPR029066">
    <property type="entry name" value="PLP-binding_barrel"/>
</dbReference>
<dbReference type="InterPro" id="IPR011078">
    <property type="entry name" value="PyrdxlP_homeostasis"/>
</dbReference>
<dbReference type="FunFam" id="3.20.20.10:FF:000004">
    <property type="entry name" value="Pyridoxal phosphate homeostasis protein"/>
    <property type="match status" value="1"/>
</dbReference>
<dbReference type="EMBL" id="GG658170">
    <property type="protein sequence ID" value="EEO30832.1"/>
    <property type="molecule type" value="Genomic_DNA"/>
</dbReference>
<evidence type="ECO:0000313" key="7">
    <source>
        <dbReference type="Proteomes" id="UP000005089"/>
    </source>
</evidence>
<dbReference type="Pfam" id="PF01168">
    <property type="entry name" value="Ala_racemase_N"/>
    <property type="match status" value="1"/>
</dbReference>
<feature type="domain" description="Alanine racemase N-terminal" evidence="5">
    <location>
        <begin position="7"/>
        <end position="229"/>
    </location>
</feature>
<dbReference type="NCBIfam" id="TIGR00044">
    <property type="entry name" value="YggS family pyridoxal phosphate-dependent enzyme"/>
    <property type="match status" value="1"/>
</dbReference>
<evidence type="ECO:0000256" key="4">
    <source>
        <dbReference type="RuleBase" id="RU004514"/>
    </source>
</evidence>
<name>C3XCA6_OXAFO</name>
<gene>
    <name evidence="6" type="ORF">OFBG_01860</name>
</gene>
<evidence type="ECO:0000259" key="5">
    <source>
        <dbReference type="Pfam" id="PF01168"/>
    </source>
</evidence>
<evidence type="ECO:0000256" key="3">
    <source>
        <dbReference type="PIRSR" id="PIRSR004848-1"/>
    </source>
</evidence>
<proteinExistence type="inferred from homology"/>
<dbReference type="CDD" id="cd06824">
    <property type="entry name" value="PLPDE_III_Yggs_like"/>
    <property type="match status" value="1"/>
</dbReference>
<evidence type="ECO:0000256" key="1">
    <source>
        <dbReference type="ARBA" id="ARBA00022898"/>
    </source>
</evidence>
<evidence type="ECO:0000256" key="2">
    <source>
        <dbReference type="HAMAP-Rule" id="MF_02087"/>
    </source>
</evidence>
<dbReference type="InterPro" id="IPR001608">
    <property type="entry name" value="Ala_racemase_N"/>
</dbReference>
<dbReference type="RefSeq" id="WP_005882320.1">
    <property type="nucleotide sequence ID" value="NZ_CP019430.1"/>
</dbReference>
<reference evidence="6 7" key="1">
    <citation type="submission" date="2009-02" db="EMBL/GenBank/DDBJ databases">
        <title>The Genome Sequence of Oxalobacter formigenes OXCC13.</title>
        <authorList>
            <consortium name="The Broad Institute Genome Sequencing Platform"/>
            <person name="Ward D."/>
            <person name="Young S.K."/>
            <person name="Kodira C.D."/>
            <person name="Zeng Q."/>
            <person name="Koehrsen M."/>
            <person name="Alvarado L."/>
            <person name="Berlin A."/>
            <person name="Borenstein D."/>
            <person name="Chen Z."/>
            <person name="Engels R."/>
            <person name="Freedman E."/>
            <person name="Gellesch M."/>
            <person name="Goldberg J."/>
            <person name="Griggs A."/>
            <person name="Gujja S."/>
            <person name="Heiman D."/>
            <person name="Hepburn T."/>
            <person name="Howarth C."/>
            <person name="Jen D."/>
            <person name="Larson L."/>
            <person name="Lewis B."/>
            <person name="Mehta T."/>
            <person name="Park D."/>
            <person name="Pearson M."/>
            <person name="Roberts A."/>
            <person name="Saif S."/>
            <person name="Shea T."/>
            <person name="Shenoy N."/>
            <person name="Sisk P."/>
            <person name="Stolte C."/>
            <person name="Sykes S."/>
            <person name="Walk T."/>
            <person name="White J."/>
            <person name="Yandava C."/>
            <person name="Allison M.J."/>
            <person name="Lander E."/>
            <person name="Nusbaum C."/>
            <person name="Galagan J."/>
            <person name="Birren B."/>
        </authorList>
    </citation>
    <scope>NUCLEOTIDE SEQUENCE [LARGE SCALE GENOMIC DNA]</scope>
    <source>
        <strain evidence="6 7">OXCC13</strain>
    </source>
</reference>
<dbReference type="Gene3D" id="3.20.20.10">
    <property type="entry name" value="Alanine racemase"/>
    <property type="match status" value="1"/>
</dbReference>
<dbReference type="Proteomes" id="UP000005089">
    <property type="component" value="Unassembled WGS sequence"/>
</dbReference>
<dbReference type="AlphaFoldDB" id="C3XCA6"/>
<organism evidence="6 7">
    <name type="scientific">Oxalobacter formigenes OXCC13</name>
    <dbReference type="NCBI Taxonomy" id="556269"/>
    <lineage>
        <taxon>Bacteria</taxon>
        <taxon>Pseudomonadati</taxon>
        <taxon>Pseudomonadota</taxon>
        <taxon>Betaproteobacteria</taxon>
        <taxon>Burkholderiales</taxon>
        <taxon>Oxalobacteraceae</taxon>
        <taxon>Oxalobacter</taxon>
    </lineage>
</organism>
<protein>
    <recommendedName>
        <fullName evidence="2">Pyridoxal phosphate homeostasis protein</fullName>
        <shortName evidence="2">PLP homeostasis protein</shortName>
    </recommendedName>
</protein>
<keyword evidence="7" id="KW-1185">Reference proteome</keyword>
<dbReference type="PANTHER" id="PTHR10146:SF14">
    <property type="entry name" value="PYRIDOXAL PHOSPHATE HOMEOSTASIS PROTEIN"/>
    <property type="match status" value="1"/>
</dbReference>
<dbReference type="PIRSF" id="PIRSF004848">
    <property type="entry name" value="YBL036c_PLPDEIII"/>
    <property type="match status" value="1"/>
</dbReference>
<dbReference type="HOGENOM" id="CLU_059988_0_1_4"/>
<feature type="modified residue" description="N6-(pyridoxal phosphate)lysine" evidence="2 3">
    <location>
        <position position="36"/>
    </location>
</feature>